<dbReference type="Proteomes" id="UP000351155">
    <property type="component" value="Unassembled WGS sequence"/>
</dbReference>
<accession>A0A484Y7P5</accession>
<gene>
    <name evidence="1" type="ORF">NCTC12126_03094</name>
</gene>
<dbReference type="AlphaFoldDB" id="A0A484Y7P5"/>
<organism evidence="1 2">
    <name type="scientific">Enterobacter cancerogenus</name>
    <dbReference type="NCBI Taxonomy" id="69218"/>
    <lineage>
        <taxon>Bacteria</taxon>
        <taxon>Pseudomonadati</taxon>
        <taxon>Pseudomonadota</taxon>
        <taxon>Gammaproteobacteria</taxon>
        <taxon>Enterobacterales</taxon>
        <taxon>Enterobacteriaceae</taxon>
        <taxon>Enterobacter</taxon>
        <taxon>Enterobacter cloacae complex</taxon>
    </lineage>
</organism>
<dbReference type="GO" id="GO:0015473">
    <property type="term" value="F:fimbrial usher porin activity"/>
    <property type="evidence" value="ECO:0007669"/>
    <property type="project" value="InterPro"/>
</dbReference>
<dbReference type="PANTHER" id="PTHR30451">
    <property type="entry name" value="OUTER MEMBRANE USHER PROTEIN"/>
    <property type="match status" value="1"/>
</dbReference>
<dbReference type="Pfam" id="PF00577">
    <property type="entry name" value="Usher"/>
    <property type="match status" value="1"/>
</dbReference>
<protein>
    <submittedName>
        <fullName evidence="1">Outer membrane usher protein</fullName>
    </submittedName>
</protein>
<dbReference type="GO" id="GO:0009297">
    <property type="term" value="P:pilus assembly"/>
    <property type="evidence" value="ECO:0007669"/>
    <property type="project" value="InterPro"/>
</dbReference>
<dbReference type="InterPro" id="IPR000015">
    <property type="entry name" value="Fimb_usher"/>
</dbReference>
<evidence type="ECO:0000313" key="1">
    <source>
        <dbReference type="EMBL" id="VFS31677.1"/>
    </source>
</evidence>
<dbReference type="EMBL" id="CAADIW010000025">
    <property type="protein sequence ID" value="VFS31677.1"/>
    <property type="molecule type" value="Genomic_DNA"/>
</dbReference>
<dbReference type="GO" id="GO:0009279">
    <property type="term" value="C:cell outer membrane"/>
    <property type="evidence" value="ECO:0007669"/>
    <property type="project" value="TreeGrafter"/>
</dbReference>
<evidence type="ECO:0000313" key="2">
    <source>
        <dbReference type="Proteomes" id="UP000351155"/>
    </source>
</evidence>
<proteinExistence type="predicted"/>
<sequence length="203" mass="23224">MPNLVQYKMFSYELVAGRYKPFHGVELEKDRFWQSTLSWGVAPRATVFWRRTAGRELRQPCCGIGGNMGKWGALSADVRNAHYSQQGKALSGSVGRMRYAKTFFQTETSLNAQLQWYPRGSQYRSLEERLNRASVLAWGLDDDTTQRSLESQVELTQNFDEKLESQPLLALAEITHSRSGQQQPHPEPGRQLAGRRFVAVWQL</sequence>
<dbReference type="PANTHER" id="PTHR30451:SF21">
    <property type="entry name" value="FIMBRIAL USHER DOMAIN-CONTAINING PROTEIN YDET-RELATED"/>
    <property type="match status" value="1"/>
</dbReference>
<name>A0A484Y7P5_9ENTR</name>
<reference evidence="1 2" key="1">
    <citation type="submission" date="2019-03" db="EMBL/GenBank/DDBJ databases">
        <authorList>
            <consortium name="Pathogen Informatics"/>
        </authorList>
    </citation>
    <scope>NUCLEOTIDE SEQUENCE [LARGE SCALE GENOMIC DNA]</scope>
    <source>
        <strain evidence="1 2">NCTC12126</strain>
    </source>
</reference>